<proteinExistence type="predicted"/>
<evidence type="ECO:0000256" key="1">
    <source>
        <dbReference type="SAM" id="SignalP"/>
    </source>
</evidence>
<sequence>MLRSCCLCINIFSFCMSHMSVVEYCVQSFYPNNLSITEVIIWHNFRWTAQSLFYLQ</sequence>
<keyword evidence="1" id="KW-0732">Signal</keyword>
<feature type="chain" id="PRO_5015177622" evidence="1">
    <location>
        <begin position="18"/>
        <end position="56"/>
    </location>
</feature>
<feature type="signal peptide" evidence="1">
    <location>
        <begin position="1"/>
        <end position="17"/>
    </location>
</feature>
<dbReference type="EMBL" id="GGEC01085322">
    <property type="protein sequence ID" value="MBX65806.1"/>
    <property type="molecule type" value="Transcribed_RNA"/>
</dbReference>
<organism evidence="2">
    <name type="scientific">Rhizophora mucronata</name>
    <name type="common">Asiatic mangrove</name>
    <dbReference type="NCBI Taxonomy" id="61149"/>
    <lineage>
        <taxon>Eukaryota</taxon>
        <taxon>Viridiplantae</taxon>
        <taxon>Streptophyta</taxon>
        <taxon>Embryophyta</taxon>
        <taxon>Tracheophyta</taxon>
        <taxon>Spermatophyta</taxon>
        <taxon>Magnoliopsida</taxon>
        <taxon>eudicotyledons</taxon>
        <taxon>Gunneridae</taxon>
        <taxon>Pentapetalae</taxon>
        <taxon>rosids</taxon>
        <taxon>fabids</taxon>
        <taxon>Malpighiales</taxon>
        <taxon>Rhizophoraceae</taxon>
        <taxon>Rhizophora</taxon>
    </lineage>
</organism>
<accession>A0A2P2QFU2</accession>
<name>A0A2P2QFU2_RHIMU</name>
<evidence type="ECO:0000313" key="2">
    <source>
        <dbReference type="EMBL" id="MBX65806.1"/>
    </source>
</evidence>
<dbReference type="AlphaFoldDB" id="A0A2P2QFU2"/>
<reference evidence="2" key="1">
    <citation type="submission" date="2018-02" db="EMBL/GenBank/DDBJ databases">
        <title>Rhizophora mucronata_Transcriptome.</title>
        <authorList>
            <person name="Meera S.P."/>
            <person name="Sreeshan A."/>
            <person name="Augustine A."/>
        </authorList>
    </citation>
    <scope>NUCLEOTIDE SEQUENCE</scope>
    <source>
        <tissue evidence="2">Leaf</tissue>
    </source>
</reference>
<protein>
    <submittedName>
        <fullName evidence="2">Uncharacterized protein</fullName>
    </submittedName>
</protein>